<feature type="signal peptide" evidence="2">
    <location>
        <begin position="1"/>
        <end position="29"/>
    </location>
</feature>
<accession>I4BNK5</accession>
<dbReference type="KEGG" id="mcb:Mycch_4141"/>
<evidence type="ECO:0000313" key="4">
    <source>
        <dbReference type="Proteomes" id="UP000006057"/>
    </source>
</evidence>
<dbReference type="HOGENOM" id="CLU_1109587_0_0_11"/>
<feature type="chain" id="PRO_5003687192" description="3-keto-disaccharide hydrolase domain-containing protein" evidence="2">
    <location>
        <begin position="30"/>
        <end position="249"/>
    </location>
</feature>
<dbReference type="PROSITE" id="PS51257">
    <property type="entry name" value="PROKAR_LIPOPROTEIN"/>
    <property type="match status" value="1"/>
</dbReference>
<evidence type="ECO:0000313" key="3">
    <source>
        <dbReference type="EMBL" id="AFM18862.1"/>
    </source>
</evidence>
<name>I4BNK5_MYCCN</name>
<protein>
    <recommendedName>
        <fullName evidence="5">3-keto-disaccharide hydrolase domain-containing protein</fullName>
    </recommendedName>
</protein>
<proteinExistence type="predicted"/>
<sequence length="249" mass="26158" precursor="true">MSSGRLRALELCTAALALVMVAACSHAEAQPRPIADSFAGPDGLITSEKQPSPPDSPWELTSGSLFRSAGTGWTGRPDGGGGAGQNGSAVFRMVSKERDFTNVDVSLTLQVVGLVQTDRTPAQAYDGVHIWLRYESDKQLYAISVDRRDGIMLIKKKCQGGNDNGGTYYDLDTPVTGTPIPFGQWQHVSASARDQPDGSVAIDASRDGIALHAVDRGTGCAPLRGGGGVGVRGDNAEFRMAAVTVDPVQ</sequence>
<evidence type="ECO:0000256" key="2">
    <source>
        <dbReference type="SAM" id="SignalP"/>
    </source>
</evidence>
<reference evidence="3 4" key="1">
    <citation type="submission" date="2012-06" db="EMBL/GenBank/DDBJ databases">
        <title>Complete sequence of chromosome of Mycobacterium chubuense NBB4.</title>
        <authorList>
            <consortium name="US DOE Joint Genome Institute"/>
            <person name="Lucas S."/>
            <person name="Han J."/>
            <person name="Lapidus A."/>
            <person name="Cheng J.-F."/>
            <person name="Goodwin L."/>
            <person name="Pitluck S."/>
            <person name="Peters L."/>
            <person name="Mikhailova N."/>
            <person name="Teshima H."/>
            <person name="Detter J.C."/>
            <person name="Han C."/>
            <person name="Tapia R."/>
            <person name="Land M."/>
            <person name="Hauser L."/>
            <person name="Kyrpides N."/>
            <person name="Ivanova N."/>
            <person name="Pagani I."/>
            <person name="Mattes T."/>
            <person name="Holmes A."/>
            <person name="Rutledge P."/>
            <person name="Paulsen I."/>
            <person name="Coleman N."/>
            <person name="Woyke T."/>
        </authorList>
    </citation>
    <scope>NUCLEOTIDE SEQUENCE [LARGE SCALE GENOMIC DNA]</scope>
    <source>
        <strain evidence="3 4">NBB4</strain>
    </source>
</reference>
<dbReference type="EMBL" id="CP003053">
    <property type="protein sequence ID" value="AFM18862.1"/>
    <property type="molecule type" value="Genomic_DNA"/>
</dbReference>
<evidence type="ECO:0000256" key="1">
    <source>
        <dbReference type="SAM" id="MobiDB-lite"/>
    </source>
</evidence>
<feature type="region of interest" description="Disordered" evidence="1">
    <location>
        <begin position="35"/>
        <end position="61"/>
    </location>
</feature>
<dbReference type="AlphaFoldDB" id="I4BNK5"/>
<evidence type="ECO:0008006" key="5">
    <source>
        <dbReference type="Google" id="ProtNLM"/>
    </source>
</evidence>
<keyword evidence="4" id="KW-1185">Reference proteome</keyword>
<gene>
    <name evidence="3" type="ordered locus">Mycch_4141</name>
</gene>
<dbReference type="eggNOG" id="ENOG5033WBI">
    <property type="taxonomic scope" value="Bacteria"/>
</dbReference>
<organism evidence="3 4">
    <name type="scientific">Mycolicibacterium chubuense (strain NBB4)</name>
    <name type="common">Mycobacterium chubuense</name>
    <dbReference type="NCBI Taxonomy" id="710421"/>
    <lineage>
        <taxon>Bacteria</taxon>
        <taxon>Bacillati</taxon>
        <taxon>Actinomycetota</taxon>
        <taxon>Actinomycetes</taxon>
        <taxon>Mycobacteriales</taxon>
        <taxon>Mycobacteriaceae</taxon>
        <taxon>Mycolicibacterium</taxon>
    </lineage>
</organism>
<dbReference type="PATRIC" id="fig|710421.3.peg.4137"/>
<dbReference type="Proteomes" id="UP000006057">
    <property type="component" value="Chromosome"/>
</dbReference>
<keyword evidence="2" id="KW-0732">Signal</keyword>